<dbReference type="Proteomes" id="UP000192393">
    <property type="component" value="Unassembled WGS sequence"/>
</dbReference>
<evidence type="ECO:0000259" key="1">
    <source>
        <dbReference type="PROSITE" id="PS50983"/>
    </source>
</evidence>
<dbReference type="Gene3D" id="3.40.50.1980">
    <property type="entry name" value="Nitrogenase molybdenum iron protein domain"/>
    <property type="match status" value="2"/>
</dbReference>
<dbReference type="RefSeq" id="WP_084017409.1">
    <property type="nucleotide sequence ID" value="NZ_FWXS01000005.1"/>
</dbReference>
<keyword evidence="3" id="KW-1185">Reference proteome</keyword>
<feature type="domain" description="Fe/B12 periplasmic-binding" evidence="1">
    <location>
        <begin position="9"/>
        <end position="263"/>
    </location>
</feature>
<proteinExistence type="predicted"/>
<dbReference type="SUPFAM" id="SSF53807">
    <property type="entry name" value="Helical backbone' metal receptor"/>
    <property type="match status" value="1"/>
</dbReference>
<dbReference type="PANTHER" id="PTHR30535">
    <property type="entry name" value="VITAMIN B12-BINDING PROTEIN"/>
    <property type="match status" value="1"/>
</dbReference>
<name>A0A1W2B067_9FLAO</name>
<dbReference type="InterPro" id="IPR002491">
    <property type="entry name" value="ABC_transptr_periplasmic_BD"/>
</dbReference>
<dbReference type="GO" id="GO:0071281">
    <property type="term" value="P:cellular response to iron ion"/>
    <property type="evidence" value="ECO:0007669"/>
    <property type="project" value="TreeGrafter"/>
</dbReference>
<organism evidence="2 3">
    <name type="scientific">Moheibacter sediminis</name>
    <dbReference type="NCBI Taxonomy" id="1434700"/>
    <lineage>
        <taxon>Bacteria</taxon>
        <taxon>Pseudomonadati</taxon>
        <taxon>Bacteroidota</taxon>
        <taxon>Flavobacteriia</taxon>
        <taxon>Flavobacteriales</taxon>
        <taxon>Weeksellaceae</taxon>
        <taxon>Moheibacter</taxon>
    </lineage>
</organism>
<accession>A0A1W2B067</accession>
<dbReference type="EMBL" id="FWXS01000005">
    <property type="protein sequence ID" value="SMC66339.1"/>
    <property type="molecule type" value="Genomic_DNA"/>
</dbReference>
<sequence length="265" mass="30218">MFKAQYPQRIICLTEEGTEILYAINQQHRLVGISGFTRRPKQARKEKPKVSNFIDANFDAILELKPDLVIGYSDLQRDIASELIKNGINVFIFNHRSIDETLSMILQFCSLIGNELEGKELVQNYILNLNNALEMSKSFPFRPKVFFEEWNDPLISSIQWVSELVEICGGDLIFPELAKESMAKDRIVHPDLVIDKNPDIIIGSWCGKKFKPEKVKARKGWEEISAVKNNHLYEIKSEIILQPGPAALTDGILQIQSIISGFFHT</sequence>
<evidence type="ECO:0000313" key="3">
    <source>
        <dbReference type="Proteomes" id="UP000192393"/>
    </source>
</evidence>
<gene>
    <name evidence="2" type="ORF">SAMN06296427_105207</name>
</gene>
<reference evidence="2 3" key="1">
    <citation type="submission" date="2017-04" db="EMBL/GenBank/DDBJ databases">
        <authorList>
            <person name="Afonso C.L."/>
            <person name="Miller P.J."/>
            <person name="Scott M.A."/>
            <person name="Spackman E."/>
            <person name="Goraichik I."/>
            <person name="Dimitrov K.M."/>
            <person name="Suarez D.L."/>
            <person name="Swayne D.E."/>
        </authorList>
    </citation>
    <scope>NUCLEOTIDE SEQUENCE [LARGE SCALE GENOMIC DNA]</scope>
    <source>
        <strain evidence="2 3">CGMCC 1.12708</strain>
    </source>
</reference>
<dbReference type="PANTHER" id="PTHR30535:SF34">
    <property type="entry name" value="MOLYBDATE-BINDING PROTEIN MOLA"/>
    <property type="match status" value="1"/>
</dbReference>
<dbReference type="STRING" id="1434700.SAMN06296427_105207"/>
<dbReference type="OrthoDB" id="9787772at2"/>
<evidence type="ECO:0000313" key="2">
    <source>
        <dbReference type="EMBL" id="SMC66339.1"/>
    </source>
</evidence>
<protein>
    <submittedName>
        <fullName evidence="2">Iron complex transport system substrate-binding protein</fullName>
    </submittedName>
</protein>
<dbReference type="Pfam" id="PF01497">
    <property type="entry name" value="Peripla_BP_2"/>
    <property type="match status" value="1"/>
</dbReference>
<dbReference type="PROSITE" id="PS50983">
    <property type="entry name" value="FE_B12_PBP"/>
    <property type="match status" value="1"/>
</dbReference>
<dbReference type="InterPro" id="IPR050902">
    <property type="entry name" value="ABC_Transporter_SBP"/>
</dbReference>
<dbReference type="AlphaFoldDB" id="A0A1W2B067"/>